<evidence type="ECO:0000313" key="1">
    <source>
        <dbReference type="EMBL" id="KAJ5394734.1"/>
    </source>
</evidence>
<protein>
    <submittedName>
        <fullName evidence="1">Uncharacterized protein</fullName>
    </submittedName>
</protein>
<sequence length="129" mass="14686">MSPGNQWSADEVTIAVYFSSRQICCKAVRFLLLRRGYDRSVPAIERKLLSISQHHPDLRSSEGNWELNVADSWIDAVLGDHESVNQLIRFSSADAEDVITVCFRLGLLWPYFALTTLLTQSRINEPLTF</sequence>
<name>A0A9W9W0P7_9EURO</name>
<organism evidence="1 2">
    <name type="scientific">Penicillium cosmopolitanum</name>
    <dbReference type="NCBI Taxonomy" id="1131564"/>
    <lineage>
        <taxon>Eukaryota</taxon>
        <taxon>Fungi</taxon>
        <taxon>Dikarya</taxon>
        <taxon>Ascomycota</taxon>
        <taxon>Pezizomycotina</taxon>
        <taxon>Eurotiomycetes</taxon>
        <taxon>Eurotiomycetidae</taxon>
        <taxon>Eurotiales</taxon>
        <taxon>Aspergillaceae</taxon>
        <taxon>Penicillium</taxon>
    </lineage>
</organism>
<dbReference type="AlphaFoldDB" id="A0A9W9W0P7"/>
<comment type="caution">
    <text evidence="1">The sequence shown here is derived from an EMBL/GenBank/DDBJ whole genome shotgun (WGS) entry which is preliminary data.</text>
</comment>
<accession>A0A9W9W0P7</accession>
<dbReference type="RefSeq" id="XP_056488419.1">
    <property type="nucleotide sequence ID" value="XM_056631158.1"/>
</dbReference>
<dbReference type="Proteomes" id="UP001147747">
    <property type="component" value="Unassembled WGS sequence"/>
</dbReference>
<dbReference type="OrthoDB" id="4243235at2759"/>
<evidence type="ECO:0000313" key="2">
    <source>
        <dbReference type="Proteomes" id="UP001147747"/>
    </source>
</evidence>
<reference evidence="1" key="1">
    <citation type="submission" date="2022-12" db="EMBL/GenBank/DDBJ databases">
        <authorList>
            <person name="Petersen C."/>
        </authorList>
    </citation>
    <scope>NUCLEOTIDE SEQUENCE</scope>
    <source>
        <strain evidence="1">IBT 29677</strain>
    </source>
</reference>
<reference evidence="1" key="2">
    <citation type="journal article" date="2023" name="IMA Fungus">
        <title>Comparative genomic study of the Penicillium genus elucidates a diverse pangenome and 15 lateral gene transfer events.</title>
        <authorList>
            <person name="Petersen C."/>
            <person name="Sorensen T."/>
            <person name="Nielsen M.R."/>
            <person name="Sondergaard T.E."/>
            <person name="Sorensen J.L."/>
            <person name="Fitzpatrick D.A."/>
            <person name="Frisvad J.C."/>
            <person name="Nielsen K.L."/>
        </authorList>
    </citation>
    <scope>NUCLEOTIDE SEQUENCE</scope>
    <source>
        <strain evidence="1">IBT 29677</strain>
    </source>
</reference>
<proteinExistence type="predicted"/>
<gene>
    <name evidence="1" type="ORF">N7509_006521</name>
</gene>
<dbReference type="GeneID" id="81370138"/>
<keyword evidence="2" id="KW-1185">Reference proteome</keyword>
<dbReference type="EMBL" id="JAPZBU010000007">
    <property type="protein sequence ID" value="KAJ5394734.1"/>
    <property type="molecule type" value="Genomic_DNA"/>
</dbReference>